<keyword evidence="4 10" id="KW-0812">Transmembrane</keyword>
<dbReference type="NCBIfam" id="TIGR04057">
    <property type="entry name" value="SusC_RagA_signa"/>
    <property type="match status" value="1"/>
</dbReference>
<dbReference type="Pfam" id="PF13715">
    <property type="entry name" value="CarbopepD_reg_2"/>
    <property type="match status" value="1"/>
</dbReference>
<evidence type="ECO:0000256" key="12">
    <source>
        <dbReference type="SAM" id="MobiDB-lite"/>
    </source>
</evidence>
<sequence length="1164" mass="126559">MNHLSKTMTKQLIALGLLLVIGSIPAQAQLLASSNRYASYQSRTTDTRLISLKSALGELEKHYGVSFIYPTNLVNTKVIMTNRHDQNLEAELTSLLTTTGLTYRKVQPNFYAIVSMKEKNNRLFRKIEHIDSKVNSDQTSEAVTLPTQTINKLERIGWSMTSAQPLADINGKVLDKNGQGIPGVSVIIKGTNRGTTTNATGDYNLNAPDNATLVFSFVGYVSQEVPVSSRSRITITLQDDVKALSEVVVVGYGTQKRASVTGAISSVSAQEVTQLPVPSVEQAIQGRVPGVTVVGNGSPGETPIVRIRGIGSINYAANPLYVIDGFPTSDLNNFDTRDIESVDVLKDASSAAIYGSRAANGVIIVTTKKGTGDGKLHVNYDGYVGTQSAWRQLDLLNRDEYIQFGTALRTNAGQPVPTRFANLNQPIYAGATQTYAQTDTDWQKAVFRNAPITQHSVQLSGGNEKSRFYSSVGYFNQQGIMIGTGYKRGNFRINSDHAISKRFSFGQTLTISYDDKLNEVSAGGRTQVQNMIRMTPYMPVEDPTLPGGYRGPDGSDGSDPQNPVRAALQDQSTTQRMKILGSAYVDVKIIDGLTYRLRGGIDYVSARTFSFLPIYSESFNARALASISDDRYTYSSPLISNQLTYEKTFGKHSLNVVAVAERQAGNTLEIIGTGQAASNTIRELSAVISTSAGLTGTRSQNVLLSYLGRVNYEYAGKYLLGASFRRDGSSRFAPGNKWGNFPSVSAGWRVSEEAFLKNVPAISELKLRASYGTMGFNGIGDYSWQVAVSQNTNAILGDARAQGTYFDRLGNTDLRWEVTKMSNFGVDLGLFSNSITLSAEVYQRNTDGLILNQPIAPSIGYSQSPIVNVGSMRNNGVEMQLGYNKTKGAFRFNASGNISFISNKVLSLGPTVSPLLNGANADYGGGDITRTEAGQSVQYFYGYRVAGIFQNADEIKAAPTQDNAKPGDLRFVDTNGDGKIDANDRVNLGSFLPKFTYGLNLSANYRGFDMSLFFQGVQGNKIYNGVKVLEQGMLRLFNAGTDVLRAWTPTNTNTDVPRAVDGDPNGNTRTSDRFIEDGSYLRLKNLSIGYSVPSGVLQSFSRGTLSRARVYVASTNLLTFTKYTGYDPEVGSRTSNTNPTLTNGIDYGQFPQARTFMVGLQLGF</sequence>
<evidence type="ECO:0000256" key="4">
    <source>
        <dbReference type="ARBA" id="ARBA00022692"/>
    </source>
</evidence>
<dbReference type="OrthoDB" id="9768177at2"/>
<dbReference type="FunFam" id="2.170.130.10:FF:000008">
    <property type="entry name" value="SusC/RagA family TonB-linked outer membrane protein"/>
    <property type="match status" value="1"/>
</dbReference>
<dbReference type="InterPro" id="IPR037066">
    <property type="entry name" value="Plug_dom_sf"/>
</dbReference>
<dbReference type="InterPro" id="IPR023997">
    <property type="entry name" value="TonB-dep_OMP_SusC/RagA_CS"/>
</dbReference>
<dbReference type="Proteomes" id="UP000033054">
    <property type="component" value="Chromosome"/>
</dbReference>
<dbReference type="KEGG" id="srd:SD10_25840"/>
<evidence type="ECO:0000256" key="7">
    <source>
        <dbReference type="ARBA" id="ARBA00023136"/>
    </source>
</evidence>
<dbReference type="STRING" id="1379870.SD10_25840"/>
<dbReference type="InterPro" id="IPR012910">
    <property type="entry name" value="Plug_dom"/>
</dbReference>
<evidence type="ECO:0000313" key="15">
    <source>
        <dbReference type="EMBL" id="AKD57811.1"/>
    </source>
</evidence>
<evidence type="ECO:0000259" key="13">
    <source>
        <dbReference type="Pfam" id="PF00593"/>
    </source>
</evidence>
<evidence type="ECO:0000256" key="6">
    <source>
        <dbReference type="ARBA" id="ARBA00023077"/>
    </source>
</evidence>
<dbReference type="GO" id="GO:0044718">
    <property type="term" value="P:siderophore transmembrane transport"/>
    <property type="evidence" value="ECO:0007669"/>
    <property type="project" value="TreeGrafter"/>
</dbReference>
<evidence type="ECO:0000256" key="3">
    <source>
        <dbReference type="ARBA" id="ARBA00022452"/>
    </source>
</evidence>
<dbReference type="Pfam" id="PF07715">
    <property type="entry name" value="Plug"/>
    <property type="match status" value="1"/>
</dbReference>
<reference evidence="15 16" key="1">
    <citation type="journal article" date="2014" name="Curr. Microbiol.">
        <title>Spirosoma radiotolerans sp. nov., a gamma-radiation-resistant bacterium isolated from gamma ray-irradiated soil.</title>
        <authorList>
            <person name="Lee J.J."/>
            <person name="Srinivasan S."/>
            <person name="Lim S."/>
            <person name="Joe M."/>
            <person name="Im S."/>
            <person name="Bae S.I."/>
            <person name="Park K.R."/>
            <person name="Han J.H."/>
            <person name="Park S.H."/>
            <person name="Joo B.M."/>
            <person name="Park S.J."/>
            <person name="Kim M.K."/>
        </authorList>
    </citation>
    <scope>NUCLEOTIDE SEQUENCE [LARGE SCALE GENOMIC DNA]</scope>
    <source>
        <strain evidence="15 16">DG5A</strain>
    </source>
</reference>
<dbReference type="Gene3D" id="2.60.40.1120">
    <property type="entry name" value="Carboxypeptidase-like, regulatory domain"/>
    <property type="match status" value="1"/>
</dbReference>
<dbReference type="SUPFAM" id="SSF49464">
    <property type="entry name" value="Carboxypeptidase regulatory domain-like"/>
    <property type="match status" value="1"/>
</dbReference>
<keyword evidence="2 10" id="KW-0813">Transport</keyword>
<dbReference type="InterPro" id="IPR008969">
    <property type="entry name" value="CarboxyPept-like_regulatory"/>
</dbReference>
<evidence type="ECO:0000256" key="10">
    <source>
        <dbReference type="PROSITE-ProRule" id="PRU01360"/>
    </source>
</evidence>
<evidence type="ECO:0000256" key="11">
    <source>
        <dbReference type="RuleBase" id="RU003357"/>
    </source>
</evidence>
<feature type="region of interest" description="Disordered" evidence="12">
    <location>
        <begin position="541"/>
        <end position="562"/>
    </location>
</feature>
<dbReference type="NCBIfam" id="TIGR04056">
    <property type="entry name" value="OMP_RagA_SusC"/>
    <property type="match status" value="1"/>
</dbReference>
<dbReference type="EMBL" id="CP010429">
    <property type="protein sequence ID" value="AKD57811.1"/>
    <property type="molecule type" value="Genomic_DNA"/>
</dbReference>
<comment type="subcellular location">
    <subcellularLocation>
        <location evidence="1 10">Cell outer membrane</location>
        <topology evidence="1 10">Multi-pass membrane protein</topology>
    </subcellularLocation>
</comment>
<dbReference type="AlphaFoldDB" id="A0A0E3VA67"/>
<keyword evidence="9 10" id="KW-0998">Cell outer membrane</keyword>
<evidence type="ECO:0000256" key="5">
    <source>
        <dbReference type="ARBA" id="ARBA00022729"/>
    </source>
</evidence>
<gene>
    <name evidence="15" type="ORF">SD10_25840</name>
</gene>
<evidence type="ECO:0000259" key="14">
    <source>
        <dbReference type="Pfam" id="PF07715"/>
    </source>
</evidence>
<comment type="similarity">
    <text evidence="10 11">Belongs to the TonB-dependent receptor family.</text>
</comment>
<protein>
    <submittedName>
        <fullName evidence="15">TonB-dependent receptor</fullName>
    </submittedName>
</protein>
<accession>A0A0E3VA67</accession>
<dbReference type="PROSITE" id="PS52016">
    <property type="entry name" value="TONB_DEPENDENT_REC_3"/>
    <property type="match status" value="1"/>
</dbReference>
<keyword evidence="8 15" id="KW-0675">Receptor</keyword>
<evidence type="ECO:0000256" key="9">
    <source>
        <dbReference type="ARBA" id="ARBA00023237"/>
    </source>
</evidence>
<evidence type="ECO:0000256" key="2">
    <source>
        <dbReference type="ARBA" id="ARBA00022448"/>
    </source>
</evidence>
<evidence type="ECO:0000256" key="1">
    <source>
        <dbReference type="ARBA" id="ARBA00004571"/>
    </source>
</evidence>
<keyword evidence="7 10" id="KW-0472">Membrane</keyword>
<dbReference type="GO" id="GO:0009279">
    <property type="term" value="C:cell outer membrane"/>
    <property type="evidence" value="ECO:0007669"/>
    <property type="project" value="UniProtKB-SubCell"/>
</dbReference>
<keyword evidence="16" id="KW-1185">Reference proteome</keyword>
<dbReference type="InterPro" id="IPR039426">
    <property type="entry name" value="TonB-dep_rcpt-like"/>
</dbReference>
<dbReference type="Gene3D" id="2.170.130.10">
    <property type="entry name" value="TonB-dependent receptor, plug domain"/>
    <property type="match status" value="1"/>
</dbReference>
<name>A0A0E3VA67_9BACT</name>
<dbReference type="SUPFAM" id="SSF56935">
    <property type="entry name" value="Porins"/>
    <property type="match status" value="1"/>
</dbReference>
<dbReference type="GO" id="GO:0015344">
    <property type="term" value="F:siderophore uptake transmembrane transporter activity"/>
    <property type="evidence" value="ECO:0007669"/>
    <property type="project" value="TreeGrafter"/>
</dbReference>
<evidence type="ECO:0000313" key="16">
    <source>
        <dbReference type="Proteomes" id="UP000033054"/>
    </source>
</evidence>
<keyword evidence="5" id="KW-0732">Signal</keyword>
<evidence type="ECO:0000256" key="8">
    <source>
        <dbReference type="ARBA" id="ARBA00023170"/>
    </source>
</evidence>
<dbReference type="PANTHER" id="PTHR30069">
    <property type="entry name" value="TONB-DEPENDENT OUTER MEMBRANE RECEPTOR"/>
    <property type="match status" value="1"/>
</dbReference>
<feature type="domain" description="TonB-dependent receptor plug" evidence="14">
    <location>
        <begin position="258"/>
        <end position="362"/>
    </location>
</feature>
<dbReference type="PATRIC" id="fig|1379870.5.peg.5585"/>
<feature type="domain" description="TonB-dependent receptor-like beta-barrel" evidence="13">
    <location>
        <begin position="584"/>
        <end position="1105"/>
    </location>
</feature>
<dbReference type="HOGENOM" id="CLU_004317_0_2_10"/>
<dbReference type="Gene3D" id="2.40.170.20">
    <property type="entry name" value="TonB-dependent receptor, beta-barrel domain"/>
    <property type="match status" value="1"/>
</dbReference>
<dbReference type="InterPro" id="IPR036942">
    <property type="entry name" value="Beta-barrel_TonB_sf"/>
</dbReference>
<dbReference type="PANTHER" id="PTHR30069:SF29">
    <property type="entry name" value="HEMOGLOBIN AND HEMOGLOBIN-HAPTOGLOBIN-BINDING PROTEIN 1-RELATED"/>
    <property type="match status" value="1"/>
</dbReference>
<dbReference type="InterPro" id="IPR000531">
    <property type="entry name" value="Beta-barrel_TonB"/>
</dbReference>
<dbReference type="Pfam" id="PF00593">
    <property type="entry name" value="TonB_dep_Rec_b-barrel"/>
    <property type="match status" value="1"/>
</dbReference>
<dbReference type="InterPro" id="IPR023996">
    <property type="entry name" value="TonB-dep_OMP_SusC/RagA"/>
</dbReference>
<keyword evidence="3 10" id="KW-1134">Transmembrane beta strand</keyword>
<proteinExistence type="inferred from homology"/>
<keyword evidence="6 11" id="KW-0798">TonB box</keyword>
<organism evidence="15 16">
    <name type="scientific">Spirosoma radiotolerans</name>
    <dbReference type="NCBI Taxonomy" id="1379870"/>
    <lineage>
        <taxon>Bacteria</taxon>
        <taxon>Pseudomonadati</taxon>
        <taxon>Bacteroidota</taxon>
        <taxon>Cytophagia</taxon>
        <taxon>Cytophagales</taxon>
        <taxon>Cytophagaceae</taxon>
        <taxon>Spirosoma</taxon>
    </lineage>
</organism>